<dbReference type="PANTHER" id="PTHR43765:SF2">
    <property type="entry name" value="2-DEHYDROPANTOATE 2-REDUCTASE"/>
    <property type="match status" value="1"/>
</dbReference>
<accession>A0ABP6ZQ88</accession>
<comment type="function">
    <text evidence="1 11">Catalyzes the NADPH-dependent reduction of ketopantoate into pantoic acid.</text>
</comment>
<evidence type="ECO:0000256" key="4">
    <source>
        <dbReference type="ARBA" id="ARBA00013014"/>
    </source>
</evidence>
<evidence type="ECO:0000313" key="15">
    <source>
        <dbReference type="Proteomes" id="UP001501490"/>
    </source>
</evidence>
<protein>
    <recommendedName>
        <fullName evidence="5 11">2-dehydropantoate 2-reductase</fullName>
        <ecNumber evidence="4 11">1.1.1.169</ecNumber>
    </recommendedName>
    <alternativeName>
        <fullName evidence="9 11">Ketopantoate reductase</fullName>
    </alternativeName>
</protein>
<evidence type="ECO:0000256" key="1">
    <source>
        <dbReference type="ARBA" id="ARBA00002919"/>
    </source>
</evidence>
<dbReference type="InterPro" id="IPR013332">
    <property type="entry name" value="KPR_N"/>
</dbReference>
<feature type="domain" description="Ketopantoate reductase C-terminal" evidence="13">
    <location>
        <begin position="178"/>
        <end position="303"/>
    </location>
</feature>
<dbReference type="Pfam" id="PF02558">
    <property type="entry name" value="ApbA"/>
    <property type="match status" value="1"/>
</dbReference>
<comment type="similarity">
    <text evidence="3 11">Belongs to the ketopantoate reductase family.</text>
</comment>
<dbReference type="SUPFAM" id="SSF48179">
    <property type="entry name" value="6-phosphogluconate dehydrogenase C-terminal domain-like"/>
    <property type="match status" value="1"/>
</dbReference>
<dbReference type="PANTHER" id="PTHR43765">
    <property type="entry name" value="2-DEHYDROPANTOATE 2-REDUCTASE-RELATED"/>
    <property type="match status" value="1"/>
</dbReference>
<dbReference type="Gene3D" id="1.10.1040.10">
    <property type="entry name" value="N-(1-d-carboxylethyl)-l-norvaline Dehydrogenase, domain 2"/>
    <property type="match status" value="1"/>
</dbReference>
<dbReference type="Proteomes" id="UP001501490">
    <property type="component" value="Unassembled WGS sequence"/>
</dbReference>
<dbReference type="InterPro" id="IPR003710">
    <property type="entry name" value="ApbA"/>
</dbReference>
<evidence type="ECO:0000259" key="12">
    <source>
        <dbReference type="Pfam" id="PF02558"/>
    </source>
</evidence>
<evidence type="ECO:0000256" key="2">
    <source>
        <dbReference type="ARBA" id="ARBA00004994"/>
    </source>
</evidence>
<dbReference type="InterPro" id="IPR036291">
    <property type="entry name" value="NAD(P)-bd_dom_sf"/>
</dbReference>
<evidence type="ECO:0000256" key="8">
    <source>
        <dbReference type="ARBA" id="ARBA00023002"/>
    </source>
</evidence>
<evidence type="ECO:0000313" key="14">
    <source>
        <dbReference type="EMBL" id="GAA3614533.1"/>
    </source>
</evidence>
<evidence type="ECO:0000256" key="6">
    <source>
        <dbReference type="ARBA" id="ARBA00022655"/>
    </source>
</evidence>
<keyword evidence="7 11" id="KW-0521">NADP</keyword>
<dbReference type="InterPro" id="IPR013328">
    <property type="entry name" value="6PGD_dom2"/>
</dbReference>
<dbReference type="InterPro" id="IPR050838">
    <property type="entry name" value="Ketopantoate_reductase"/>
</dbReference>
<dbReference type="EMBL" id="BAABAB010000010">
    <property type="protein sequence ID" value="GAA3614533.1"/>
    <property type="molecule type" value="Genomic_DNA"/>
</dbReference>
<sequence>MKVAVVGAGAMGCRFGAALGESGRDVTLVDPWLAHVQVMQRQGGLLVDDEQGTRLVKLKATTPEASTEQPDLIIVFGKAMQTERLITAVAHLIGPSTVVLTLQNGLGNVETISTVVPRERIVAGVTTIGTELLGPGHVRSLGDGNTQVMQVDGASGASSTTVLDAFAGSAIAVTESSDVATTIWQKVAFNAVLNTLCTLASVPVSALRSYPEFPNLADAIIEEIVQVGAAEGVVVDKAAVWATIVKATDPTMSGHHLPSMLQDLLSQRATEIDYLNGAVVRRGARHDIPTPVNTVIAHLVRLAEATRSERVTSLHG</sequence>
<dbReference type="SUPFAM" id="SSF51735">
    <property type="entry name" value="NAD(P)-binding Rossmann-fold domains"/>
    <property type="match status" value="1"/>
</dbReference>
<keyword evidence="6 11" id="KW-0566">Pantothenate biosynthesis</keyword>
<dbReference type="InterPro" id="IPR013752">
    <property type="entry name" value="KPA_reductase"/>
</dbReference>
<proteinExistence type="inferred from homology"/>
<comment type="catalytic activity">
    <reaction evidence="10 11">
        <text>(R)-pantoate + NADP(+) = 2-dehydropantoate + NADPH + H(+)</text>
        <dbReference type="Rhea" id="RHEA:16233"/>
        <dbReference type="ChEBI" id="CHEBI:11561"/>
        <dbReference type="ChEBI" id="CHEBI:15378"/>
        <dbReference type="ChEBI" id="CHEBI:15980"/>
        <dbReference type="ChEBI" id="CHEBI:57783"/>
        <dbReference type="ChEBI" id="CHEBI:58349"/>
        <dbReference type="EC" id="1.1.1.169"/>
    </reaction>
</comment>
<dbReference type="EC" id="1.1.1.169" evidence="4 11"/>
<reference evidence="15" key="1">
    <citation type="journal article" date="2019" name="Int. J. Syst. Evol. Microbiol.">
        <title>The Global Catalogue of Microorganisms (GCM) 10K type strain sequencing project: providing services to taxonomists for standard genome sequencing and annotation.</title>
        <authorList>
            <consortium name="The Broad Institute Genomics Platform"/>
            <consortium name="The Broad Institute Genome Sequencing Center for Infectious Disease"/>
            <person name="Wu L."/>
            <person name="Ma J."/>
        </authorList>
    </citation>
    <scope>NUCLEOTIDE SEQUENCE [LARGE SCALE GENOMIC DNA]</scope>
    <source>
        <strain evidence="15">JCM 16929</strain>
    </source>
</reference>
<organism evidence="14 15">
    <name type="scientific">Microlunatus ginsengisoli</name>
    <dbReference type="NCBI Taxonomy" id="363863"/>
    <lineage>
        <taxon>Bacteria</taxon>
        <taxon>Bacillati</taxon>
        <taxon>Actinomycetota</taxon>
        <taxon>Actinomycetes</taxon>
        <taxon>Propionibacteriales</taxon>
        <taxon>Propionibacteriaceae</taxon>
        <taxon>Microlunatus</taxon>
    </lineage>
</organism>
<dbReference type="RefSeq" id="WP_344803083.1">
    <property type="nucleotide sequence ID" value="NZ_BAABAB010000010.1"/>
</dbReference>
<dbReference type="Gene3D" id="3.40.50.720">
    <property type="entry name" value="NAD(P)-binding Rossmann-like Domain"/>
    <property type="match status" value="1"/>
</dbReference>
<evidence type="ECO:0000256" key="7">
    <source>
        <dbReference type="ARBA" id="ARBA00022857"/>
    </source>
</evidence>
<name>A0ABP6ZQ88_9ACTN</name>
<evidence type="ECO:0000256" key="11">
    <source>
        <dbReference type="RuleBase" id="RU362068"/>
    </source>
</evidence>
<keyword evidence="8 11" id="KW-0560">Oxidoreductase</keyword>
<dbReference type="InterPro" id="IPR008927">
    <property type="entry name" value="6-PGluconate_DH-like_C_sf"/>
</dbReference>
<evidence type="ECO:0000256" key="9">
    <source>
        <dbReference type="ARBA" id="ARBA00032024"/>
    </source>
</evidence>
<dbReference type="NCBIfam" id="TIGR00745">
    <property type="entry name" value="apbA_panE"/>
    <property type="match status" value="1"/>
</dbReference>
<comment type="caution">
    <text evidence="14">The sequence shown here is derived from an EMBL/GenBank/DDBJ whole genome shotgun (WGS) entry which is preliminary data.</text>
</comment>
<evidence type="ECO:0000256" key="3">
    <source>
        <dbReference type="ARBA" id="ARBA00007870"/>
    </source>
</evidence>
<dbReference type="Pfam" id="PF08546">
    <property type="entry name" value="ApbA_C"/>
    <property type="match status" value="1"/>
</dbReference>
<keyword evidence="15" id="KW-1185">Reference proteome</keyword>
<evidence type="ECO:0000256" key="10">
    <source>
        <dbReference type="ARBA" id="ARBA00048793"/>
    </source>
</evidence>
<comment type="pathway">
    <text evidence="2 11">Cofactor biosynthesis; (R)-pantothenate biosynthesis; (R)-pantoate from 3-methyl-2-oxobutanoate: step 2/2.</text>
</comment>
<feature type="domain" description="Ketopantoate reductase N-terminal" evidence="12">
    <location>
        <begin position="3"/>
        <end position="150"/>
    </location>
</feature>
<evidence type="ECO:0000256" key="5">
    <source>
        <dbReference type="ARBA" id="ARBA00019465"/>
    </source>
</evidence>
<gene>
    <name evidence="14" type="ORF">GCM10022236_15560</name>
</gene>
<evidence type="ECO:0000259" key="13">
    <source>
        <dbReference type="Pfam" id="PF08546"/>
    </source>
</evidence>